<evidence type="ECO:0000313" key="2">
    <source>
        <dbReference type="EMBL" id="AGF59056.1"/>
    </source>
</evidence>
<evidence type="ECO:0000313" key="3">
    <source>
        <dbReference type="Proteomes" id="UP000011728"/>
    </source>
</evidence>
<proteinExistence type="predicted"/>
<feature type="transmembrane region" description="Helical" evidence="1">
    <location>
        <begin position="6"/>
        <end position="23"/>
    </location>
</feature>
<keyword evidence="1" id="KW-0472">Membrane</keyword>
<protein>
    <submittedName>
        <fullName evidence="2">Uncharacterized protein</fullName>
    </submittedName>
</protein>
<reference evidence="2 3" key="1">
    <citation type="submission" date="2013-02" db="EMBL/GenBank/DDBJ databases">
        <title>Genome sequence of Clostridium saccharoperbutylacetonicum N1-4(HMT).</title>
        <authorList>
            <person name="Poehlein A."/>
            <person name="Daniel R."/>
        </authorList>
    </citation>
    <scope>NUCLEOTIDE SEQUENCE [LARGE SCALE GENOMIC DNA]</scope>
    <source>
        <strain evidence="3">N1-4(HMT)</strain>
    </source>
</reference>
<gene>
    <name evidence="2" type="ORF">Cspa_c53110</name>
</gene>
<keyword evidence="1" id="KW-1133">Transmembrane helix</keyword>
<sequence>MKSKKIIALMSAVVICAGMITSYKSSRVKTR</sequence>
<name>M1MWV0_9CLOT</name>
<accession>M1MWV0</accession>
<dbReference type="KEGG" id="csr:Cspa_c53110"/>
<dbReference type="Proteomes" id="UP000011728">
    <property type="component" value="Chromosome"/>
</dbReference>
<dbReference type="AlphaFoldDB" id="M1MWV0"/>
<organism evidence="2 3">
    <name type="scientific">Clostridium saccharoperbutylacetonicum N1-4(HMT)</name>
    <dbReference type="NCBI Taxonomy" id="931276"/>
    <lineage>
        <taxon>Bacteria</taxon>
        <taxon>Bacillati</taxon>
        <taxon>Bacillota</taxon>
        <taxon>Clostridia</taxon>
        <taxon>Eubacteriales</taxon>
        <taxon>Clostridiaceae</taxon>
        <taxon>Clostridium</taxon>
    </lineage>
</organism>
<evidence type="ECO:0000256" key="1">
    <source>
        <dbReference type="SAM" id="Phobius"/>
    </source>
</evidence>
<keyword evidence="1" id="KW-0812">Transmembrane</keyword>
<keyword evidence="3" id="KW-1185">Reference proteome</keyword>
<dbReference type="EMBL" id="CP004121">
    <property type="protein sequence ID" value="AGF59056.1"/>
    <property type="molecule type" value="Genomic_DNA"/>
</dbReference>
<dbReference type="HOGENOM" id="CLU_3395883_0_0_9"/>